<proteinExistence type="predicted"/>
<keyword evidence="2" id="KW-0808">Transferase</keyword>
<organism evidence="2 3">
    <name type="scientific">Robinsoniella peoriensis</name>
    <dbReference type="NCBI Taxonomy" id="180332"/>
    <lineage>
        <taxon>Bacteria</taxon>
        <taxon>Bacillati</taxon>
        <taxon>Bacillota</taxon>
        <taxon>Clostridia</taxon>
        <taxon>Lachnospirales</taxon>
        <taxon>Lachnospiraceae</taxon>
        <taxon>Robinsoniella</taxon>
    </lineage>
</organism>
<dbReference type="Proteomes" id="UP000306509">
    <property type="component" value="Unassembled WGS sequence"/>
</dbReference>
<dbReference type="InterPro" id="IPR007345">
    <property type="entry name" value="Polysacch_pyruvyl_Trfase"/>
</dbReference>
<dbReference type="Pfam" id="PF04230">
    <property type="entry name" value="PS_pyruv_trans"/>
    <property type="match status" value="1"/>
</dbReference>
<protein>
    <submittedName>
        <fullName evidence="2">Polysaccharide pyruvyl transferase CsaB</fullName>
    </submittedName>
</protein>
<dbReference type="SUPFAM" id="SSF53756">
    <property type="entry name" value="UDP-Glycosyltransferase/glycogen phosphorylase"/>
    <property type="match status" value="1"/>
</dbReference>
<dbReference type="PANTHER" id="PTHR36836:SF1">
    <property type="entry name" value="COLANIC ACID BIOSYNTHESIS PROTEIN WCAK"/>
    <property type="match status" value="1"/>
</dbReference>
<comment type="caution">
    <text evidence="2">The sequence shown here is derived from an EMBL/GenBank/DDBJ whole genome shotgun (WGS) entry which is preliminary data.</text>
</comment>
<dbReference type="PANTHER" id="PTHR36836">
    <property type="entry name" value="COLANIC ACID BIOSYNTHESIS PROTEIN WCAK"/>
    <property type="match status" value="1"/>
</dbReference>
<dbReference type="RefSeq" id="WP_138002290.1">
    <property type="nucleotide sequence ID" value="NZ_QGQD01000040.1"/>
</dbReference>
<sequence length="395" mass="45183">MKKMHIGGVYYGCHNIGDEAILYSMINSFEDMYEISVSTYDSKWILYEFQNIRLHNIPMRFQKPKWGIYSLPRRNVLKDIFRIYKEINYYKKNDLYICGGATILSDCPWYSLRTVQLAQKAGIPSFLWGVGMAEIYDSETLQYISNVLNSSNVKKIYTRDELVKERLLKIGVPEEKVSVSYDPAIMIKGNLIELRSYLSANEESLYNDDNINIVVTVSGEADVVKKTPVDAIVNAIKNIQVKYNANVFLIPTGCGIQCKDLEILNIIAKETDISKTVVISKEFSPNELVGFLKKIKIIISSRLHMNIFGACAGVPSIGLVRNKKIIDFATLLKMPYLQLEKLTKDEIVNSFNQLMDHYDDYIYDINATVDKMRAQQKLAINELNQLTINISNKKN</sequence>
<keyword evidence="3" id="KW-1185">Reference proteome</keyword>
<feature type="domain" description="Polysaccharide pyruvyl transferase" evidence="1">
    <location>
        <begin position="15"/>
        <end position="320"/>
    </location>
</feature>
<evidence type="ECO:0000313" key="2">
    <source>
        <dbReference type="EMBL" id="TLD01349.1"/>
    </source>
</evidence>
<accession>A0A4U8Q9T0</accession>
<evidence type="ECO:0000313" key="3">
    <source>
        <dbReference type="Proteomes" id="UP000306509"/>
    </source>
</evidence>
<dbReference type="EMBL" id="QGQD01000040">
    <property type="protein sequence ID" value="TLD01349.1"/>
    <property type="molecule type" value="Genomic_DNA"/>
</dbReference>
<dbReference type="GO" id="GO:0016740">
    <property type="term" value="F:transferase activity"/>
    <property type="evidence" value="ECO:0007669"/>
    <property type="project" value="UniProtKB-KW"/>
</dbReference>
<gene>
    <name evidence="2" type="ORF">DSM106044_01731</name>
</gene>
<evidence type="ECO:0000259" key="1">
    <source>
        <dbReference type="Pfam" id="PF04230"/>
    </source>
</evidence>
<reference evidence="2 3" key="1">
    <citation type="journal article" date="2019" name="Anaerobe">
        <title>Detection of Robinsoniella peoriensis in multiple bone samples of a trauma patient.</title>
        <authorList>
            <person name="Schrottner P."/>
            <person name="Hartwich K."/>
            <person name="Bunk B."/>
            <person name="Schober I."/>
            <person name="Helbig S."/>
            <person name="Rudolph W.W."/>
            <person name="Gunzer F."/>
        </authorList>
    </citation>
    <scope>NUCLEOTIDE SEQUENCE [LARGE SCALE GENOMIC DNA]</scope>
    <source>
        <strain evidence="2 3">DSM 106044</strain>
    </source>
</reference>
<dbReference type="AlphaFoldDB" id="A0A4U8Q9T0"/>
<name>A0A4U8Q9T0_9FIRM</name>